<sequence length="91" mass="9910">MDQKVACICILVALSVLVGVSGVPVAIIDPTDFNFQTPQETNKIVLVKREAKGGIPCGFSAVRCYEPDTPALCRQYRVPVCPEIDFIDVNI</sequence>
<dbReference type="Proteomes" id="UP001292094">
    <property type="component" value="Unassembled WGS sequence"/>
</dbReference>
<comment type="caution">
    <text evidence="2">The sequence shown here is derived from an EMBL/GenBank/DDBJ whole genome shotgun (WGS) entry which is preliminary data.</text>
</comment>
<organism evidence="2 3">
    <name type="scientific">Petrolisthes manimaculis</name>
    <dbReference type="NCBI Taxonomy" id="1843537"/>
    <lineage>
        <taxon>Eukaryota</taxon>
        <taxon>Metazoa</taxon>
        <taxon>Ecdysozoa</taxon>
        <taxon>Arthropoda</taxon>
        <taxon>Crustacea</taxon>
        <taxon>Multicrustacea</taxon>
        <taxon>Malacostraca</taxon>
        <taxon>Eumalacostraca</taxon>
        <taxon>Eucarida</taxon>
        <taxon>Decapoda</taxon>
        <taxon>Pleocyemata</taxon>
        <taxon>Anomura</taxon>
        <taxon>Galatheoidea</taxon>
        <taxon>Porcellanidae</taxon>
        <taxon>Petrolisthes</taxon>
    </lineage>
</organism>
<dbReference type="EMBL" id="JAWZYT010004178">
    <property type="protein sequence ID" value="KAK4294920.1"/>
    <property type="molecule type" value="Genomic_DNA"/>
</dbReference>
<evidence type="ECO:0000313" key="2">
    <source>
        <dbReference type="EMBL" id="KAK4294920.1"/>
    </source>
</evidence>
<name>A0AAE1TTR1_9EUCA</name>
<accession>A0AAE1TTR1</accession>
<keyword evidence="1" id="KW-0732">Signal</keyword>
<protein>
    <submittedName>
        <fullName evidence="2">Uncharacterized protein</fullName>
    </submittedName>
</protein>
<keyword evidence="3" id="KW-1185">Reference proteome</keyword>
<feature type="signal peptide" evidence="1">
    <location>
        <begin position="1"/>
        <end position="22"/>
    </location>
</feature>
<feature type="chain" id="PRO_5042121439" evidence="1">
    <location>
        <begin position="23"/>
        <end position="91"/>
    </location>
</feature>
<evidence type="ECO:0000313" key="3">
    <source>
        <dbReference type="Proteomes" id="UP001292094"/>
    </source>
</evidence>
<proteinExistence type="predicted"/>
<dbReference type="AlphaFoldDB" id="A0AAE1TTR1"/>
<gene>
    <name evidence="2" type="ORF">Pmani_032490</name>
</gene>
<evidence type="ECO:0000256" key="1">
    <source>
        <dbReference type="SAM" id="SignalP"/>
    </source>
</evidence>
<reference evidence="2" key="1">
    <citation type="submission" date="2023-11" db="EMBL/GenBank/DDBJ databases">
        <title>Genome assemblies of two species of porcelain crab, Petrolisthes cinctipes and Petrolisthes manimaculis (Anomura: Porcellanidae).</title>
        <authorList>
            <person name="Angst P."/>
        </authorList>
    </citation>
    <scope>NUCLEOTIDE SEQUENCE</scope>
    <source>
        <strain evidence="2">PB745_02</strain>
        <tissue evidence="2">Gill</tissue>
    </source>
</reference>